<dbReference type="Pfam" id="PF03975">
    <property type="entry name" value="CheD"/>
    <property type="match status" value="1"/>
</dbReference>
<comment type="caution">
    <text evidence="4">The sequence shown here is derived from an EMBL/GenBank/DDBJ whole genome shotgun (WGS) entry which is preliminary data.</text>
</comment>
<organism evidence="4 5">
    <name type="scientific">Virgisporangium ochraceum</name>
    <dbReference type="NCBI Taxonomy" id="65505"/>
    <lineage>
        <taxon>Bacteria</taxon>
        <taxon>Bacillati</taxon>
        <taxon>Actinomycetota</taxon>
        <taxon>Actinomycetes</taxon>
        <taxon>Micromonosporales</taxon>
        <taxon>Micromonosporaceae</taxon>
        <taxon>Virgisporangium</taxon>
    </lineage>
</organism>
<dbReference type="AlphaFoldDB" id="A0A8J4ED12"/>
<evidence type="ECO:0000313" key="4">
    <source>
        <dbReference type="EMBL" id="GIJ70093.1"/>
    </source>
</evidence>
<comment type="catalytic activity">
    <reaction evidence="3">
        <text>L-glutaminyl-[protein] + H2O = L-glutamyl-[protein] + NH4(+)</text>
        <dbReference type="Rhea" id="RHEA:16441"/>
        <dbReference type="Rhea" id="RHEA-COMP:10207"/>
        <dbReference type="Rhea" id="RHEA-COMP:10208"/>
        <dbReference type="ChEBI" id="CHEBI:15377"/>
        <dbReference type="ChEBI" id="CHEBI:28938"/>
        <dbReference type="ChEBI" id="CHEBI:29973"/>
        <dbReference type="ChEBI" id="CHEBI:30011"/>
        <dbReference type="EC" id="3.5.1.44"/>
    </reaction>
</comment>
<name>A0A8J4ED12_9ACTN</name>
<protein>
    <recommendedName>
        <fullName evidence="3">Probable chemoreceptor glutamine deamidase CheD</fullName>
        <ecNumber evidence="3">3.5.1.44</ecNumber>
    </recommendedName>
</protein>
<dbReference type="GO" id="GO:0006935">
    <property type="term" value="P:chemotaxis"/>
    <property type="evidence" value="ECO:0007669"/>
    <property type="project" value="UniProtKB-UniRule"/>
</dbReference>
<reference evidence="4" key="1">
    <citation type="submission" date="2021-01" db="EMBL/GenBank/DDBJ databases">
        <title>Whole genome shotgun sequence of Virgisporangium ochraceum NBRC 16418.</title>
        <authorList>
            <person name="Komaki H."/>
            <person name="Tamura T."/>
        </authorList>
    </citation>
    <scope>NUCLEOTIDE SEQUENCE</scope>
    <source>
        <strain evidence="4">NBRC 16418</strain>
    </source>
</reference>
<dbReference type="EC" id="3.5.1.44" evidence="3"/>
<dbReference type="PANTHER" id="PTHR35147">
    <property type="entry name" value="CHEMORECEPTOR GLUTAMINE DEAMIDASE CHED-RELATED"/>
    <property type="match status" value="1"/>
</dbReference>
<accession>A0A8J4ED12</accession>
<keyword evidence="2 3" id="KW-0378">Hydrolase</keyword>
<comment type="similarity">
    <text evidence="3">Belongs to the CheD family.</text>
</comment>
<keyword evidence="5" id="KW-1185">Reference proteome</keyword>
<proteinExistence type="inferred from homology"/>
<dbReference type="Gene3D" id="3.30.1330.200">
    <property type="match status" value="1"/>
</dbReference>
<dbReference type="GO" id="GO:0050568">
    <property type="term" value="F:protein-glutamine glutaminase activity"/>
    <property type="evidence" value="ECO:0007669"/>
    <property type="project" value="UniProtKB-UniRule"/>
</dbReference>
<dbReference type="CDD" id="cd16352">
    <property type="entry name" value="CheD"/>
    <property type="match status" value="1"/>
</dbReference>
<dbReference type="InterPro" id="IPR038592">
    <property type="entry name" value="CheD-like_sf"/>
</dbReference>
<gene>
    <name evidence="3 4" type="primary">cheD</name>
    <name evidence="4" type="ORF">Voc01_050100</name>
</gene>
<sequence length="164" mass="17984">MGEVTLHPGDFYFSRPGEQVTVVRTLLGSCVAITVWHPTRQVGGMCHYVVPKRGRADRSRALDGRYAEEAVRMFLDAVHRHGTRPDEYEVGLFGGGSQFPSQRSRAFDVPGQNVEAGRILLRVAGFRVGAEHVGGTGPRVVDLDLTSGAIRLRHNEDCVGRGMQ</sequence>
<dbReference type="HAMAP" id="MF_01440">
    <property type="entry name" value="CheD"/>
    <property type="match status" value="1"/>
</dbReference>
<dbReference type="InterPro" id="IPR005659">
    <property type="entry name" value="Chemorcpt_Glu_NH3ase_CheD"/>
</dbReference>
<comment type="function">
    <text evidence="3">Probably deamidates glutamine residues to glutamate on methyl-accepting chemotaxis receptors (MCPs), playing an important role in chemotaxis.</text>
</comment>
<keyword evidence="1 3" id="KW-0145">Chemotaxis</keyword>
<evidence type="ECO:0000256" key="1">
    <source>
        <dbReference type="ARBA" id="ARBA00022500"/>
    </source>
</evidence>
<dbReference type="Proteomes" id="UP000635606">
    <property type="component" value="Unassembled WGS sequence"/>
</dbReference>
<evidence type="ECO:0000256" key="2">
    <source>
        <dbReference type="ARBA" id="ARBA00022801"/>
    </source>
</evidence>
<dbReference type="RefSeq" id="WP_203929988.1">
    <property type="nucleotide sequence ID" value="NZ_BOPH01000072.1"/>
</dbReference>
<dbReference type="EMBL" id="BOPH01000072">
    <property type="protein sequence ID" value="GIJ70093.1"/>
    <property type="molecule type" value="Genomic_DNA"/>
</dbReference>
<dbReference type="PANTHER" id="PTHR35147:SF3">
    <property type="entry name" value="CHEMORECEPTOR GLUTAMINE DEAMIDASE CHED 1-RELATED"/>
    <property type="match status" value="1"/>
</dbReference>
<evidence type="ECO:0000313" key="5">
    <source>
        <dbReference type="Proteomes" id="UP000635606"/>
    </source>
</evidence>
<dbReference type="SUPFAM" id="SSF64438">
    <property type="entry name" value="CNF1/YfiH-like putative cysteine hydrolases"/>
    <property type="match status" value="1"/>
</dbReference>
<dbReference type="InterPro" id="IPR011324">
    <property type="entry name" value="Cytotoxic_necrot_fac-like_cat"/>
</dbReference>
<evidence type="ECO:0000256" key="3">
    <source>
        <dbReference type="HAMAP-Rule" id="MF_01440"/>
    </source>
</evidence>